<feature type="non-terminal residue" evidence="2">
    <location>
        <position position="1"/>
    </location>
</feature>
<evidence type="ECO:0000313" key="2">
    <source>
        <dbReference type="EMBL" id="MFD1047820.1"/>
    </source>
</evidence>
<keyword evidence="3" id="KW-1185">Reference proteome</keyword>
<dbReference type="Proteomes" id="UP001597045">
    <property type="component" value="Unassembled WGS sequence"/>
</dbReference>
<gene>
    <name evidence="2" type="ORF">ACFQ1S_20915</name>
</gene>
<accession>A0ABW3MAM3</accession>
<dbReference type="Gene3D" id="3.30.110.90">
    <property type="entry name" value="Amidohydrolase"/>
    <property type="match status" value="1"/>
</dbReference>
<dbReference type="PANTHER" id="PTHR43135:SF3">
    <property type="entry name" value="ALPHA-D-RIBOSE 1-METHYLPHOSPHONATE 5-TRIPHOSPHATE DIPHOSPHATASE"/>
    <property type="match status" value="1"/>
</dbReference>
<proteinExistence type="predicted"/>
<dbReference type="InterPro" id="IPR051781">
    <property type="entry name" value="Metallo-dep_Hydrolase"/>
</dbReference>
<dbReference type="Pfam" id="PF01979">
    <property type="entry name" value="Amidohydro_1"/>
    <property type="match status" value="1"/>
</dbReference>
<feature type="domain" description="Amidohydrolase-related" evidence="1">
    <location>
        <begin position="48"/>
        <end position="246"/>
    </location>
</feature>
<dbReference type="Gene3D" id="1.20.58.520">
    <property type="entry name" value="Amidohydrolase"/>
    <property type="match status" value="1"/>
</dbReference>
<evidence type="ECO:0000259" key="1">
    <source>
        <dbReference type="Pfam" id="PF01979"/>
    </source>
</evidence>
<sequence>NWNLALDPSGGPHVHIPGLAPDAIVLTPDQAPGFVAERAAAGSDYFKIVVEAPGEGGPDEPTLKALVKAAHNHGLKVIAHGVTPGAYTLALNAGADILTHVPVSGPINPADLDRAGPVIPTLTMMKASTAGRGVPYDAAAANAATLYLAGKVIMAGTDANDVGGVPYHVDYGDSLHTELELLVDIGMSPVEALRAATSVPAGVFGLTDRGAVEPGLRADLVLVDGDPLADIRSTRAITRVWCAGVEVQR</sequence>
<dbReference type="EMBL" id="JBHTIS010001268">
    <property type="protein sequence ID" value="MFD1047820.1"/>
    <property type="molecule type" value="Genomic_DNA"/>
</dbReference>
<dbReference type="PANTHER" id="PTHR43135">
    <property type="entry name" value="ALPHA-D-RIBOSE 1-METHYLPHOSPHONATE 5-TRIPHOSPHATE DIPHOSPHATASE"/>
    <property type="match status" value="1"/>
</dbReference>
<organism evidence="2 3">
    <name type="scientific">Kibdelosporangium lantanae</name>
    <dbReference type="NCBI Taxonomy" id="1497396"/>
    <lineage>
        <taxon>Bacteria</taxon>
        <taxon>Bacillati</taxon>
        <taxon>Actinomycetota</taxon>
        <taxon>Actinomycetes</taxon>
        <taxon>Pseudonocardiales</taxon>
        <taxon>Pseudonocardiaceae</taxon>
        <taxon>Kibdelosporangium</taxon>
    </lineage>
</organism>
<dbReference type="InterPro" id="IPR006680">
    <property type="entry name" value="Amidohydro-rel"/>
</dbReference>
<dbReference type="InterPro" id="IPR032466">
    <property type="entry name" value="Metal_Hydrolase"/>
</dbReference>
<dbReference type="InterPro" id="IPR011059">
    <property type="entry name" value="Metal-dep_hydrolase_composite"/>
</dbReference>
<evidence type="ECO:0000313" key="3">
    <source>
        <dbReference type="Proteomes" id="UP001597045"/>
    </source>
</evidence>
<reference evidence="3" key="1">
    <citation type="journal article" date="2019" name="Int. J. Syst. Evol. Microbiol.">
        <title>The Global Catalogue of Microorganisms (GCM) 10K type strain sequencing project: providing services to taxonomists for standard genome sequencing and annotation.</title>
        <authorList>
            <consortium name="The Broad Institute Genomics Platform"/>
            <consortium name="The Broad Institute Genome Sequencing Center for Infectious Disease"/>
            <person name="Wu L."/>
            <person name="Ma J."/>
        </authorList>
    </citation>
    <scope>NUCLEOTIDE SEQUENCE [LARGE SCALE GENOMIC DNA]</scope>
    <source>
        <strain evidence="3">JCM 31486</strain>
    </source>
</reference>
<comment type="caution">
    <text evidence="2">The sequence shown here is derived from an EMBL/GenBank/DDBJ whole genome shotgun (WGS) entry which is preliminary data.</text>
</comment>
<name>A0ABW3MAM3_9PSEU</name>
<protein>
    <submittedName>
        <fullName evidence="2">Amidohydrolase family protein</fullName>
    </submittedName>
</protein>
<dbReference type="Gene3D" id="2.30.40.10">
    <property type="entry name" value="Urease, subunit C, domain 1"/>
    <property type="match status" value="1"/>
</dbReference>
<dbReference type="Gene3D" id="3.40.50.10910">
    <property type="entry name" value="Amidohydrolase"/>
    <property type="match status" value="1"/>
</dbReference>
<dbReference type="SUPFAM" id="SSF51556">
    <property type="entry name" value="Metallo-dependent hydrolases"/>
    <property type="match status" value="1"/>
</dbReference>